<reference evidence="10 11" key="1">
    <citation type="submission" date="2024-02" db="EMBL/GenBank/DDBJ databases">
        <authorList>
            <consortium name="ELIXIR-Norway"/>
            <consortium name="Elixir Norway"/>
        </authorList>
    </citation>
    <scope>NUCLEOTIDE SEQUENCE [LARGE SCALE GENOMIC DNA]</scope>
</reference>
<organism evidence="10 11">
    <name type="scientific">Sphagnum troendelagicum</name>
    <dbReference type="NCBI Taxonomy" id="128251"/>
    <lineage>
        <taxon>Eukaryota</taxon>
        <taxon>Viridiplantae</taxon>
        <taxon>Streptophyta</taxon>
        <taxon>Embryophyta</taxon>
        <taxon>Bryophyta</taxon>
        <taxon>Sphagnophytina</taxon>
        <taxon>Sphagnopsida</taxon>
        <taxon>Sphagnales</taxon>
        <taxon>Sphagnaceae</taxon>
        <taxon>Sphagnum</taxon>
    </lineage>
</organism>
<dbReference type="InterPro" id="IPR004827">
    <property type="entry name" value="bZIP"/>
</dbReference>
<dbReference type="SMART" id="SM00338">
    <property type="entry name" value="BRLZ"/>
    <property type="match status" value="1"/>
</dbReference>
<dbReference type="InterPro" id="IPR045314">
    <property type="entry name" value="bZIP_plant_GBF1"/>
</dbReference>
<feature type="coiled-coil region" evidence="7">
    <location>
        <begin position="436"/>
        <end position="470"/>
    </location>
</feature>
<evidence type="ECO:0000313" key="10">
    <source>
        <dbReference type="EMBL" id="CAK9190508.1"/>
    </source>
</evidence>
<comment type="subcellular location">
    <subcellularLocation>
        <location evidence="1">Nucleus</location>
    </subcellularLocation>
</comment>
<feature type="compositionally biased region" description="Basic and acidic residues" evidence="8">
    <location>
        <begin position="31"/>
        <end position="48"/>
    </location>
</feature>
<proteinExistence type="inferred from homology"/>
<dbReference type="Pfam" id="PF00170">
    <property type="entry name" value="bZIP_1"/>
    <property type="match status" value="1"/>
</dbReference>
<evidence type="ECO:0000256" key="1">
    <source>
        <dbReference type="ARBA" id="ARBA00004123"/>
    </source>
</evidence>
<evidence type="ECO:0000256" key="4">
    <source>
        <dbReference type="ARBA" id="ARBA00023125"/>
    </source>
</evidence>
<keyword evidence="5" id="KW-0804">Transcription</keyword>
<feature type="compositionally biased region" description="Basic and acidic residues" evidence="8">
    <location>
        <begin position="164"/>
        <end position="175"/>
    </location>
</feature>
<gene>
    <name evidence="10" type="ORF">CSSPTR1EN2_LOCUS925</name>
</gene>
<comment type="similarity">
    <text evidence="2">Belongs to the bZIP family.</text>
</comment>
<feature type="region of interest" description="Disordered" evidence="8">
    <location>
        <begin position="209"/>
        <end position="263"/>
    </location>
</feature>
<feature type="region of interest" description="Disordered" evidence="8">
    <location>
        <begin position="158"/>
        <end position="179"/>
    </location>
</feature>
<protein>
    <recommendedName>
        <fullName evidence="9">BZIP domain-containing protein</fullName>
    </recommendedName>
</protein>
<dbReference type="EMBL" id="OZ019893">
    <property type="protein sequence ID" value="CAK9190508.1"/>
    <property type="molecule type" value="Genomic_DNA"/>
</dbReference>
<evidence type="ECO:0000256" key="3">
    <source>
        <dbReference type="ARBA" id="ARBA00023015"/>
    </source>
</evidence>
<dbReference type="InterPro" id="IPR044827">
    <property type="entry name" value="GBF-like"/>
</dbReference>
<dbReference type="PANTHER" id="PTHR45967:SF28">
    <property type="entry name" value="BASIC-LEUCINE ZIPPER (BZIP) TRANSCRIPTION FACTOR FAMILY PROTEIN"/>
    <property type="match status" value="1"/>
</dbReference>
<keyword evidence="11" id="KW-1185">Reference proteome</keyword>
<evidence type="ECO:0000259" key="9">
    <source>
        <dbReference type="PROSITE" id="PS50217"/>
    </source>
</evidence>
<feature type="coiled-coil region" evidence="7">
    <location>
        <begin position="96"/>
        <end position="123"/>
    </location>
</feature>
<dbReference type="PROSITE" id="PS50217">
    <property type="entry name" value="BZIP"/>
    <property type="match status" value="1"/>
</dbReference>
<accession>A0ABP0T9R9</accession>
<sequence>MNSVARVMKGEEPARSSSIGPVVVVEIVPDGGDRRPVNKRREEREASHHLVKRKRGIMAEEEEEEETGHLREKRSQGWGSSQMGSVPITGKQKMRIVSEDITADQQEEEEAEAEEQAFNAAQILYELYHGVSSSSSAIRKTAVQSVVVKHVHWVQKMRRSSRTRKSEFAEKKRSDSFSTSCFEKPPALDVFPSYSPHIQVLPTAIETMKQEQDTVTEERSGVTAGGGMDPDSDCRLQKPVSESSHESVQPDLHAESPSSPLPVLNADTSLIPKLEEDVAPSSAFQQHVRPLWPVSKKLSVLHKPKVVENITELANVGVAPNLIIQRKPRPSQYNGPLIQVKAEDVGLELLPPLSVLPNVCGHEAHEHPGKQMGSEVKSELASVKLKGRQWQRSGAFASGKLKPAISEEEKEARRLRRVQANRESARQTIRRKQMLCEQLVQKAASLLMEKEDLKQKLELQSTEYRALLEMNHHLKEQASLYAANDKRESPTSARLGSVAPSLPMAPYMRPTVPKFWLAFALAQVTAASQASGAETDKGLGSDYSSCFAAATMAGTATPNSEVSQDVWRQSSTSLLPSAAKSSGSSYIFRQPTVSAVSAAFSATHSTSQPSRENVDALIDGEVETLKNCMGVDSVRKHNLCSLLEGAIDNSEKQVVGEKHILCSPLEGTILKSEEHIMGSSFQLGGNFRTLYSALPQSLPVTGMGQPSFSAEGASFKANCGPAPVISGAAAAATEARRRRRELKRSRSLQSHQGA</sequence>
<evidence type="ECO:0000256" key="8">
    <source>
        <dbReference type="SAM" id="MobiDB-lite"/>
    </source>
</evidence>
<evidence type="ECO:0000313" key="11">
    <source>
        <dbReference type="Proteomes" id="UP001497512"/>
    </source>
</evidence>
<keyword evidence="4" id="KW-0238">DNA-binding</keyword>
<evidence type="ECO:0000256" key="5">
    <source>
        <dbReference type="ARBA" id="ARBA00023163"/>
    </source>
</evidence>
<dbReference type="PANTHER" id="PTHR45967">
    <property type="entry name" value="G-BOX-BINDING FACTOR 3-RELATED"/>
    <property type="match status" value="1"/>
</dbReference>
<feature type="region of interest" description="Disordered" evidence="8">
    <location>
        <begin position="29"/>
        <end position="94"/>
    </location>
</feature>
<evidence type="ECO:0000256" key="6">
    <source>
        <dbReference type="ARBA" id="ARBA00023242"/>
    </source>
</evidence>
<name>A0ABP0T9R9_9BRYO</name>
<keyword evidence="7" id="KW-0175">Coiled coil</keyword>
<dbReference type="Proteomes" id="UP001497512">
    <property type="component" value="Chromosome 1"/>
</dbReference>
<dbReference type="CDD" id="cd14702">
    <property type="entry name" value="bZIP_plant_GBF1"/>
    <property type="match status" value="1"/>
</dbReference>
<evidence type="ECO:0000256" key="2">
    <source>
        <dbReference type="ARBA" id="ARBA00007163"/>
    </source>
</evidence>
<feature type="domain" description="BZIP" evidence="9">
    <location>
        <begin position="411"/>
        <end position="474"/>
    </location>
</feature>
<keyword evidence="6" id="KW-0539">Nucleus</keyword>
<feature type="compositionally biased region" description="Basic residues" evidence="8">
    <location>
        <begin position="736"/>
        <end position="746"/>
    </location>
</feature>
<feature type="region of interest" description="Disordered" evidence="8">
    <location>
        <begin position="730"/>
        <end position="754"/>
    </location>
</feature>
<evidence type="ECO:0000256" key="7">
    <source>
        <dbReference type="SAM" id="Coils"/>
    </source>
</evidence>
<keyword evidence="3" id="KW-0805">Transcription regulation</keyword>
<feature type="compositionally biased region" description="Basic and acidic residues" evidence="8">
    <location>
        <begin position="209"/>
        <end position="220"/>
    </location>
</feature>
<feature type="region of interest" description="Disordered" evidence="8">
    <location>
        <begin position="1"/>
        <end position="20"/>
    </location>
</feature>